<dbReference type="SUPFAM" id="SSF52091">
    <property type="entry name" value="SpoIIaa-like"/>
    <property type="match status" value="1"/>
</dbReference>
<dbReference type="PROSITE" id="PS50113">
    <property type="entry name" value="PAC"/>
    <property type="match status" value="1"/>
</dbReference>
<accession>A0A378MGH4</accession>
<dbReference type="InterPro" id="IPR051932">
    <property type="entry name" value="Bact_StressResp_Reg"/>
</dbReference>
<dbReference type="NCBIfam" id="TIGR00229">
    <property type="entry name" value="sensory_box"/>
    <property type="match status" value="1"/>
</dbReference>
<proteinExistence type="predicted"/>
<dbReference type="Gene3D" id="3.30.750.24">
    <property type="entry name" value="STAS domain"/>
    <property type="match status" value="1"/>
</dbReference>
<dbReference type="CDD" id="cd00130">
    <property type="entry name" value="PAS"/>
    <property type="match status" value="1"/>
</dbReference>
<evidence type="ECO:0000313" key="1">
    <source>
        <dbReference type="EMBL" id="STY45438.1"/>
    </source>
</evidence>
<dbReference type="AlphaFoldDB" id="A0A378MGH4"/>
<name>A0A378MGH4_LISGR</name>
<dbReference type="EMBL" id="UGPG01000001">
    <property type="protein sequence ID" value="STY45438.1"/>
    <property type="molecule type" value="Genomic_DNA"/>
</dbReference>
<reference evidence="1 2" key="1">
    <citation type="submission" date="2018-06" db="EMBL/GenBank/DDBJ databases">
        <authorList>
            <consortium name="Pathogen Informatics"/>
            <person name="Doyle S."/>
        </authorList>
    </citation>
    <scope>NUCLEOTIDE SEQUENCE [LARGE SCALE GENOMIC DNA]</scope>
    <source>
        <strain evidence="2">NCTC 10815</strain>
    </source>
</reference>
<gene>
    <name evidence="1" type="primary">pfyP</name>
    <name evidence="1" type="ORF">NCTC10815_02817</name>
</gene>
<dbReference type="RefSeq" id="WP_003758096.1">
    <property type="nucleotide sequence ID" value="NZ_CABKNG010000002.1"/>
</dbReference>
<evidence type="ECO:0000313" key="2">
    <source>
        <dbReference type="Proteomes" id="UP000254879"/>
    </source>
</evidence>
<dbReference type="InterPro" id="IPR035965">
    <property type="entry name" value="PAS-like_dom_sf"/>
</dbReference>
<dbReference type="InterPro" id="IPR036513">
    <property type="entry name" value="STAS_dom_sf"/>
</dbReference>
<organism evidence="1 2">
    <name type="scientific">Listeria grayi</name>
    <name type="common">Listeria murrayi</name>
    <dbReference type="NCBI Taxonomy" id="1641"/>
    <lineage>
        <taxon>Bacteria</taxon>
        <taxon>Bacillati</taxon>
        <taxon>Bacillota</taxon>
        <taxon>Bacilli</taxon>
        <taxon>Bacillales</taxon>
        <taxon>Listeriaceae</taxon>
        <taxon>Listeria</taxon>
    </lineage>
</organism>
<dbReference type="InterPro" id="IPR002645">
    <property type="entry name" value="STAS_dom"/>
</dbReference>
<protein>
    <submittedName>
        <fullName evidence="1">Phototropin homolog</fullName>
    </submittedName>
</protein>
<dbReference type="PANTHER" id="PTHR33745">
    <property type="entry name" value="RSBT ANTAGONIST PROTEIN RSBS-RELATED"/>
    <property type="match status" value="1"/>
</dbReference>
<dbReference type="PROSITE" id="PS50112">
    <property type="entry name" value="PAS"/>
    <property type="match status" value="1"/>
</dbReference>
<dbReference type="Gene3D" id="3.30.450.20">
    <property type="entry name" value="PAS domain"/>
    <property type="match status" value="1"/>
</dbReference>
<dbReference type="CDD" id="cd07041">
    <property type="entry name" value="STAS_RsbR_RsbS_like"/>
    <property type="match status" value="1"/>
</dbReference>
<dbReference type="Pfam" id="PF13426">
    <property type="entry name" value="PAS_9"/>
    <property type="match status" value="1"/>
</dbReference>
<dbReference type="Proteomes" id="UP000254879">
    <property type="component" value="Unassembled WGS sequence"/>
</dbReference>
<dbReference type="Pfam" id="PF01740">
    <property type="entry name" value="STAS"/>
    <property type="match status" value="1"/>
</dbReference>
<dbReference type="PROSITE" id="PS50801">
    <property type="entry name" value="STAS"/>
    <property type="match status" value="1"/>
</dbReference>
<sequence length="257" mass="28999">MSDTYPYPNFDVVLEALNMSSVGVVITDAALENNPVIYVNKGFEKNTGYLAEEVLGENCRFLQGPDTDQAEIAKISAAVKNRRSVRAFLKNYHKNGTYFFNELTIDPIVDANGHPYFVGIQKDVTRERNYQFELEKSLTEIQKLSTPIVPITDNISVLPLVGTLDNDRFEYMSENVSNYLDTSKEDYLVIDLSGLADFNEDVVTNLVKFHSLLKLTGVELILTGLSPKFAMLMVRYEQDLAGIITFSNVKEALKHYE</sequence>
<dbReference type="PANTHER" id="PTHR33745:SF8">
    <property type="entry name" value="BLUE-LIGHT PHOTORECEPTOR"/>
    <property type="match status" value="1"/>
</dbReference>
<dbReference type="InterPro" id="IPR000700">
    <property type="entry name" value="PAS-assoc_C"/>
</dbReference>
<dbReference type="InterPro" id="IPR000014">
    <property type="entry name" value="PAS"/>
</dbReference>
<dbReference type="SUPFAM" id="SSF55785">
    <property type="entry name" value="PYP-like sensor domain (PAS domain)"/>
    <property type="match status" value="1"/>
</dbReference>